<proteinExistence type="predicted"/>
<dbReference type="EMBL" id="JABAYA010000057">
    <property type="protein sequence ID" value="KAF7727400.1"/>
    <property type="molecule type" value="Genomic_DNA"/>
</dbReference>
<organism evidence="1 2">
    <name type="scientific">Apophysomyces ossiformis</name>
    <dbReference type="NCBI Taxonomy" id="679940"/>
    <lineage>
        <taxon>Eukaryota</taxon>
        <taxon>Fungi</taxon>
        <taxon>Fungi incertae sedis</taxon>
        <taxon>Mucoromycota</taxon>
        <taxon>Mucoromycotina</taxon>
        <taxon>Mucoromycetes</taxon>
        <taxon>Mucorales</taxon>
        <taxon>Mucorineae</taxon>
        <taxon>Mucoraceae</taxon>
        <taxon>Apophysomyces</taxon>
    </lineage>
</organism>
<comment type="caution">
    <text evidence="1">The sequence shown here is derived from an EMBL/GenBank/DDBJ whole genome shotgun (WGS) entry which is preliminary data.</text>
</comment>
<dbReference type="AlphaFoldDB" id="A0A8H7BP20"/>
<evidence type="ECO:0000313" key="1">
    <source>
        <dbReference type="EMBL" id="KAF7727400.1"/>
    </source>
</evidence>
<protein>
    <submittedName>
        <fullName evidence="1">Uncharacterized protein</fullName>
    </submittedName>
</protein>
<name>A0A8H7BP20_9FUNG</name>
<dbReference type="OrthoDB" id="10417443at2759"/>
<sequence length="236" mass="26608">MCLTCWTVLPDLASVGYDGIKHDVNATVRRDSSRRVMLKVRLEDLMQLLLRDDRPLNWDVPWSGRPWRQKTGYGFVQLTMAGPDLFGSIDIDPVPYNNPNRGLTLTGNAIQELWENGYTGFPNDLFSGTNGPDECLTLRFKLEHHKIGTTATYALTPLAFGWILHRICILFGSSDEAKVCTNHTCRNSWNELTNETGMLAARLNWTSGGNRSAVKTVQGLAELAVKMRKAHFKRLR</sequence>
<reference evidence="1" key="1">
    <citation type="submission" date="2020-01" db="EMBL/GenBank/DDBJ databases">
        <title>Genome Sequencing of Three Apophysomyces-Like Fungal Strains Confirms a Novel Fungal Genus in the Mucoromycota with divergent Burkholderia-like Endosymbiotic Bacteria.</title>
        <authorList>
            <person name="Stajich J.E."/>
            <person name="Macias A.M."/>
            <person name="Carter-House D."/>
            <person name="Lovett B."/>
            <person name="Kasson L.R."/>
            <person name="Berry K."/>
            <person name="Grigoriev I."/>
            <person name="Chang Y."/>
            <person name="Spatafora J."/>
            <person name="Kasson M.T."/>
        </authorList>
    </citation>
    <scope>NUCLEOTIDE SEQUENCE</scope>
    <source>
        <strain evidence="1">NRRL A-21654</strain>
    </source>
</reference>
<evidence type="ECO:0000313" key="2">
    <source>
        <dbReference type="Proteomes" id="UP000605846"/>
    </source>
</evidence>
<gene>
    <name evidence="1" type="ORF">EC973_007564</name>
</gene>
<dbReference type="Proteomes" id="UP000605846">
    <property type="component" value="Unassembled WGS sequence"/>
</dbReference>
<accession>A0A8H7BP20</accession>
<keyword evidence="2" id="KW-1185">Reference proteome</keyword>